<dbReference type="Proteomes" id="UP001415857">
    <property type="component" value="Unassembled WGS sequence"/>
</dbReference>
<feature type="transmembrane region" description="Helical" evidence="1">
    <location>
        <begin position="92"/>
        <end position="111"/>
    </location>
</feature>
<name>A0AAP0N6I6_LIQFO</name>
<dbReference type="PANTHER" id="PTHR31325">
    <property type="entry name" value="OS01G0798800 PROTEIN-RELATED"/>
    <property type="match status" value="1"/>
</dbReference>
<dbReference type="AlphaFoldDB" id="A0AAP0N6I6"/>
<dbReference type="Pfam" id="PF04578">
    <property type="entry name" value="DUF594"/>
    <property type="match status" value="1"/>
</dbReference>
<reference evidence="3 4" key="1">
    <citation type="journal article" date="2024" name="Plant J.">
        <title>Genome sequences and population genomics reveal climatic adaptation and genomic divergence between two closely related sweetgum species.</title>
        <authorList>
            <person name="Xu W.Q."/>
            <person name="Ren C.Q."/>
            <person name="Zhang X.Y."/>
            <person name="Comes H.P."/>
            <person name="Liu X.H."/>
            <person name="Li Y.G."/>
            <person name="Kettle C.J."/>
            <person name="Jalonen R."/>
            <person name="Gaisberger H."/>
            <person name="Ma Y.Z."/>
            <person name="Qiu Y.X."/>
        </authorList>
    </citation>
    <scope>NUCLEOTIDE SEQUENCE [LARGE SCALE GENOMIC DNA]</scope>
    <source>
        <strain evidence="3">Hangzhou</strain>
    </source>
</reference>
<evidence type="ECO:0000313" key="3">
    <source>
        <dbReference type="EMBL" id="KAK9267452.1"/>
    </source>
</evidence>
<feature type="transmembrane region" description="Helical" evidence="1">
    <location>
        <begin position="24"/>
        <end position="47"/>
    </location>
</feature>
<feature type="transmembrane region" description="Helical" evidence="1">
    <location>
        <begin position="123"/>
        <end position="141"/>
    </location>
</feature>
<feature type="transmembrane region" description="Helical" evidence="1">
    <location>
        <begin position="59"/>
        <end position="80"/>
    </location>
</feature>
<comment type="caution">
    <text evidence="3">The sequence shown here is derived from an EMBL/GenBank/DDBJ whole genome shotgun (WGS) entry which is preliminary data.</text>
</comment>
<dbReference type="Pfam" id="PF13968">
    <property type="entry name" value="DUF4220"/>
    <property type="match status" value="1"/>
</dbReference>
<keyword evidence="1" id="KW-0472">Membrane</keyword>
<accession>A0AAP0N6I6</accession>
<dbReference type="InterPro" id="IPR007658">
    <property type="entry name" value="DUF594"/>
</dbReference>
<feature type="domain" description="DUF4220" evidence="2">
    <location>
        <begin position="65"/>
        <end position="315"/>
    </location>
</feature>
<keyword evidence="4" id="KW-1185">Reference proteome</keyword>
<dbReference type="EMBL" id="JBBPBK010000016">
    <property type="protein sequence ID" value="KAK9267452.1"/>
    <property type="molecule type" value="Genomic_DNA"/>
</dbReference>
<keyword evidence="1" id="KW-0812">Transmembrane</keyword>
<sequence>MEQGNGDETLAMAPEPVGSVDFDIYLTLALLDVYVCLTAATLAFLVVFGSFRRRCHSKFFKIMVWSSYVLSTHLIAYILGLIQSTSIYNELFAIWALFLLVVLGSADSFSAYSVEDNEQSKRYIWNMVLNFIWLALLIALYDSQSKLSLPLWLLYLVTVLKTGERVLAFKLASQAGLARNNKLTADFMGYEHELSNQEEIDPTHLKGYNYLVRGEDQEKAKVSAPRYHMRLEIKDDEVITIHKIWQCKGRLLTSRGDPDDQMKDICLSFALYKLICRRFTGHPLLECAHTKTWDLIRYGLLSKEDDYERAFKVIEKPSWQASTRIAKMIEFVCRGRLLKPWERKICQYSLLRSFNYRPSRLLYNCLTSNFLDGSRKGRKGITSSKLPAEVKKAIILSLKTNGKKLSNGKASLCRNRVANELSWACGLETNTHVIMVWHIATTLCELALSKSVSRSQGKHFRQTEHFIVATSLSKYCAYLVAFAPRFLPDNAYVSEFIFDQIVIETKDFLKECKSMEKKFEKMIESADGNIGDTLIKRGAELGNRLLNGIQNQEQRWKILADFWAEMMLFVAPSEDTAIHVEYLARGGEFVTHLWALLSHAGILDAGIPEPDSVVPEI</sequence>
<evidence type="ECO:0000313" key="4">
    <source>
        <dbReference type="Proteomes" id="UP001415857"/>
    </source>
</evidence>
<keyword evidence="1" id="KW-1133">Transmembrane helix</keyword>
<organism evidence="3 4">
    <name type="scientific">Liquidambar formosana</name>
    <name type="common">Formosan gum</name>
    <dbReference type="NCBI Taxonomy" id="63359"/>
    <lineage>
        <taxon>Eukaryota</taxon>
        <taxon>Viridiplantae</taxon>
        <taxon>Streptophyta</taxon>
        <taxon>Embryophyta</taxon>
        <taxon>Tracheophyta</taxon>
        <taxon>Spermatophyta</taxon>
        <taxon>Magnoliopsida</taxon>
        <taxon>eudicotyledons</taxon>
        <taxon>Gunneridae</taxon>
        <taxon>Pentapetalae</taxon>
        <taxon>Saxifragales</taxon>
        <taxon>Altingiaceae</taxon>
        <taxon>Liquidambar</taxon>
    </lineage>
</organism>
<evidence type="ECO:0000256" key="1">
    <source>
        <dbReference type="SAM" id="Phobius"/>
    </source>
</evidence>
<protein>
    <recommendedName>
        <fullName evidence="2">DUF4220 domain-containing protein</fullName>
    </recommendedName>
</protein>
<proteinExistence type="predicted"/>
<gene>
    <name evidence="3" type="ORF">L1049_009878</name>
</gene>
<dbReference type="InterPro" id="IPR025315">
    <property type="entry name" value="DUF4220"/>
</dbReference>
<evidence type="ECO:0000259" key="2">
    <source>
        <dbReference type="Pfam" id="PF13968"/>
    </source>
</evidence>